<comment type="function">
    <text evidence="16">Phosphoribosylformylglycinamidine synthase involved in the purines biosynthetic pathway. Catalyzes the ATP-dependent conversion of formylglycinamide ribonucleotide (FGAR) and glutamine to yield formylglycinamidine ribonucleotide (FGAM) and glutamate.</text>
</comment>
<comment type="caution">
    <text evidence="22">The sequence shown here is derived from an EMBL/GenBank/DDBJ whole genome shotgun (WGS) entry which is preliminary data.</text>
</comment>
<keyword evidence="6" id="KW-0436">Ligase</keyword>
<dbReference type="Pfam" id="PF22689">
    <property type="entry name" value="FGAR-AT_PurM_N-like"/>
    <property type="match status" value="1"/>
</dbReference>
<dbReference type="OrthoDB" id="6666987at2759"/>
<dbReference type="GO" id="GO:0005524">
    <property type="term" value="F:ATP binding"/>
    <property type="evidence" value="ECO:0007669"/>
    <property type="project" value="UniProtKB-KW"/>
</dbReference>
<feature type="domain" description="FGAR-AT PurM N-terminal-like" evidence="21">
    <location>
        <begin position="683"/>
        <end position="849"/>
    </location>
</feature>
<dbReference type="UniPathway" id="UPA00074">
    <property type="reaction ID" value="UER00128"/>
</dbReference>
<proteinExistence type="inferred from homology"/>
<dbReference type="GO" id="GO:0046872">
    <property type="term" value="F:metal ion binding"/>
    <property type="evidence" value="ECO:0007669"/>
    <property type="project" value="UniProtKB-KW"/>
</dbReference>
<evidence type="ECO:0000259" key="18">
    <source>
        <dbReference type="Pfam" id="PF02769"/>
    </source>
</evidence>
<dbReference type="CDD" id="cd02204">
    <property type="entry name" value="PurL_repeat2"/>
    <property type="match status" value="1"/>
</dbReference>
<evidence type="ECO:0000256" key="5">
    <source>
        <dbReference type="ARBA" id="ARBA00022490"/>
    </source>
</evidence>
<dbReference type="InterPro" id="IPR010073">
    <property type="entry name" value="PurL_large"/>
</dbReference>
<dbReference type="Proteomes" id="UP000254866">
    <property type="component" value="Unassembled WGS sequence"/>
</dbReference>
<dbReference type="SUPFAM" id="SSF52317">
    <property type="entry name" value="Class I glutamine amidotransferase-like"/>
    <property type="match status" value="1"/>
</dbReference>
<comment type="similarity">
    <text evidence="3">In the N-terminal section; belongs to the FGAMS family.</text>
</comment>
<keyword evidence="5" id="KW-0963">Cytoplasm</keyword>
<dbReference type="FunFam" id="3.90.650.10:FF:000024">
    <property type="entry name" value="Phosphoribosylformylglycinamidine synthase"/>
    <property type="match status" value="1"/>
</dbReference>
<dbReference type="InterPro" id="IPR041609">
    <property type="entry name" value="PurL_linker"/>
</dbReference>
<dbReference type="InterPro" id="IPR036676">
    <property type="entry name" value="PurM-like_C_sf"/>
</dbReference>
<evidence type="ECO:0000256" key="11">
    <source>
        <dbReference type="ARBA" id="ARBA00022842"/>
    </source>
</evidence>
<evidence type="ECO:0000256" key="16">
    <source>
        <dbReference type="ARBA" id="ARBA00057317"/>
    </source>
</evidence>
<dbReference type="RefSeq" id="XP_031869063.1">
    <property type="nucleotide sequence ID" value="XM_032014382.1"/>
</dbReference>
<evidence type="ECO:0000256" key="13">
    <source>
        <dbReference type="ARBA" id="ARBA00029823"/>
    </source>
</evidence>
<evidence type="ECO:0000256" key="10">
    <source>
        <dbReference type="ARBA" id="ARBA00022840"/>
    </source>
</evidence>
<dbReference type="InterPro" id="IPR029062">
    <property type="entry name" value="Class_I_gatase-like"/>
</dbReference>
<evidence type="ECO:0000256" key="2">
    <source>
        <dbReference type="ARBA" id="ARBA00004920"/>
    </source>
</evidence>
<evidence type="ECO:0000256" key="8">
    <source>
        <dbReference type="ARBA" id="ARBA00022741"/>
    </source>
</evidence>
<dbReference type="STRING" id="2656787.A0A370TLN2"/>
<evidence type="ECO:0000256" key="7">
    <source>
        <dbReference type="ARBA" id="ARBA00022723"/>
    </source>
</evidence>
<feature type="domain" description="PurM-like C-terminal" evidence="18">
    <location>
        <begin position="882"/>
        <end position="994"/>
    </location>
</feature>
<dbReference type="Pfam" id="PF13507">
    <property type="entry name" value="GATase_5"/>
    <property type="match status" value="1"/>
</dbReference>
<dbReference type="InterPro" id="IPR040707">
    <property type="entry name" value="FGAR-AT_N"/>
</dbReference>
<keyword evidence="23" id="KW-1185">Reference proteome</keyword>
<keyword evidence="9" id="KW-0658">Purine biosynthesis</keyword>
<evidence type="ECO:0000256" key="17">
    <source>
        <dbReference type="ARBA" id="ARBA00071729"/>
    </source>
</evidence>
<dbReference type="InterPro" id="IPR055181">
    <property type="entry name" value="FGAR-AT_PurM_N-like"/>
</dbReference>
<feature type="domain" description="Phosphoribosylformylglycinamidine synthase N-terminal" evidence="20">
    <location>
        <begin position="39"/>
        <end position="160"/>
    </location>
</feature>
<evidence type="ECO:0000259" key="19">
    <source>
        <dbReference type="Pfam" id="PF18072"/>
    </source>
</evidence>
<dbReference type="PANTHER" id="PTHR10099">
    <property type="entry name" value="PHOSPHORIBOSYLFORMYLGLYCINAMIDINE SYNTHASE"/>
    <property type="match status" value="1"/>
</dbReference>
<dbReference type="CDD" id="cd02203">
    <property type="entry name" value="PurL_repeat1"/>
    <property type="match status" value="1"/>
</dbReference>
<dbReference type="HAMAP" id="MF_00419">
    <property type="entry name" value="PurL_1"/>
    <property type="match status" value="1"/>
</dbReference>
<dbReference type="FunFam" id="3.40.50.880:FF:000008">
    <property type="entry name" value="Phosphoribosylformylglycinamidine synthase"/>
    <property type="match status" value="1"/>
</dbReference>
<feature type="domain" description="PurM-like C-terminal" evidence="18">
    <location>
        <begin position="448"/>
        <end position="604"/>
    </location>
</feature>
<keyword evidence="12" id="KW-0315">Glutamine amidotransferase</keyword>
<keyword evidence="10" id="KW-0067">ATP-binding</keyword>
<dbReference type="Gene3D" id="3.40.50.880">
    <property type="match status" value="1"/>
</dbReference>
<comment type="subcellular location">
    <subcellularLocation>
        <location evidence="1">Cytoplasm</location>
    </subcellularLocation>
</comment>
<dbReference type="Pfam" id="PF02769">
    <property type="entry name" value="AIRS_C"/>
    <property type="match status" value="2"/>
</dbReference>
<evidence type="ECO:0000313" key="22">
    <source>
        <dbReference type="EMBL" id="RDL36407.1"/>
    </source>
</evidence>
<dbReference type="GO" id="GO:0006189">
    <property type="term" value="P:'de novo' IMP biosynthetic process"/>
    <property type="evidence" value="ECO:0007669"/>
    <property type="project" value="UniProtKB-UniPathway"/>
</dbReference>
<evidence type="ECO:0000256" key="1">
    <source>
        <dbReference type="ARBA" id="ARBA00004496"/>
    </source>
</evidence>
<evidence type="ECO:0000256" key="4">
    <source>
        <dbReference type="ARBA" id="ARBA00012747"/>
    </source>
</evidence>
<dbReference type="GO" id="GO:0005737">
    <property type="term" value="C:cytoplasm"/>
    <property type="evidence" value="ECO:0007669"/>
    <property type="project" value="UniProtKB-SubCell"/>
</dbReference>
<dbReference type="FunFam" id="3.30.1330.10:FF:000002">
    <property type="entry name" value="Phosphoribosylformylglycinamidine synthase"/>
    <property type="match status" value="1"/>
</dbReference>
<dbReference type="FunFam" id="3.30.1330.10:FF:000005">
    <property type="entry name" value="Phosphoribosylformylglycinamidine synthase"/>
    <property type="match status" value="1"/>
</dbReference>
<evidence type="ECO:0000256" key="6">
    <source>
        <dbReference type="ARBA" id="ARBA00022598"/>
    </source>
</evidence>
<reference evidence="22 23" key="1">
    <citation type="journal article" date="2018" name="IMA Fungus">
        <title>IMA Genome-F 9: Draft genome sequence of Annulohypoxylon stygium, Aspergillus mulundensis, Berkeleyomyces basicola (syn. Thielaviopsis basicola), Ceratocystis smalleyi, two Cercospora beticola strains, Coleophoma cylindrospora, Fusarium fracticaudum, Phialophora cf. hyalina, and Morchella septimelata.</title>
        <authorList>
            <person name="Wingfield B.D."/>
            <person name="Bills G.F."/>
            <person name="Dong Y."/>
            <person name="Huang W."/>
            <person name="Nel W.J."/>
            <person name="Swalarsk-Parry B.S."/>
            <person name="Vaghefi N."/>
            <person name="Wilken P.M."/>
            <person name="An Z."/>
            <person name="de Beer Z.W."/>
            <person name="De Vos L."/>
            <person name="Chen L."/>
            <person name="Duong T.A."/>
            <person name="Gao Y."/>
            <person name="Hammerbacher A."/>
            <person name="Kikkert J.R."/>
            <person name="Li Y."/>
            <person name="Li H."/>
            <person name="Li K."/>
            <person name="Li Q."/>
            <person name="Liu X."/>
            <person name="Ma X."/>
            <person name="Naidoo K."/>
            <person name="Pethybridge S.J."/>
            <person name="Sun J."/>
            <person name="Steenkamp E.T."/>
            <person name="van der Nest M.A."/>
            <person name="van Wyk S."/>
            <person name="Wingfield M.J."/>
            <person name="Xiong C."/>
            <person name="Yue Q."/>
            <person name="Zhang X."/>
        </authorList>
    </citation>
    <scope>NUCLEOTIDE SEQUENCE [LARGE SCALE GENOMIC DNA]</scope>
    <source>
        <strain evidence="22 23">BP 5553</strain>
    </source>
</reference>
<gene>
    <name evidence="22" type="ORF">BP5553_05759</name>
</gene>
<dbReference type="SUPFAM" id="SSF56042">
    <property type="entry name" value="PurM C-terminal domain-like"/>
    <property type="match status" value="2"/>
</dbReference>
<evidence type="ECO:0000259" key="20">
    <source>
        <dbReference type="Pfam" id="PF18076"/>
    </source>
</evidence>
<evidence type="ECO:0000256" key="15">
    <source>
        <dbReference type="ARBA" id="ARBA00052585"/>
    </source>
</evidence>
<evidence type="ECO:0000256" key="12">
    <source>
        <dbReference type="ARBA" id="ARBA00022962"/>
    </source>
</evidence>
<dbReference type="CDD" id="cd01740">
    <property type="entry name" value="GATase1_FGAR_AT"/>
    <property type="match status" value="1"/>
</dbReference>
<protein>
    <recommendedName>
        <fullName evidence="17">Phosphoribosylformylglycinamidine synthase</fullName>
        <ecNumber evidence="4">6.3.5.3</ecNumber>
    </recommendedName>
    <alternativeName>
        <fullName evidence="14">Formylglycinamide ribonucleotide amidotransferase</fullName>
    </alternativeName>
    <alternativeName>
        <fullName evidence="13">Formylglycinamide ribotide amidotransferase</fullName>
    </alternativeName>
</protein>
<dbReference type="EC" id="6.3.5.3" evidence="4"/>
<evidence type="ECO:0000256" key="9">
    <source>
        <dbReference type="ARBA" id="ARBA00022755"/>
    </source>
</evidence>
<evidence type="ECO:0000256" key="14">
    <source>
        <dbReference type="ARBA" id="ARBA00032632"/>
    </source>
</evidence>
<dbReference type="FunFam" id="3.90.650.10:FF:000005">
    <property type="entry name" value="Phosphoribosylformylglycinamidine synthase"/>
    <property type="match status" value="1"/>
</dbReference>
<dbReference type="EMBL" id="NPIC01000004">
    <property type="protein sequence ID" value="RDL36407.1"/>
    <property type="molecule type" value="Genomic_DNA"/>
</dbReference>
<dbReference type="GeneID" id="43598608"/>
<dbReference type="NCBIfam" id="TIGR01735">
    <property type="entry name" value="FGAM_synt"/>
    <property type="match status" value="1"/>
</dbReference>
<dbReference type="SUPFAM" id="SSF82697">
    <property type="entry name" value="PurS-like"/>
    <property type="match status" value="1"/>
</dbReference>
<dbReference type="Gene3D" id="3.30.1330.10">
    <property type="entry name" value="PurM-like, N-terminal domain"/>
    <property type="match status" value="2"/>
</dbReference>
<dbReference type="Pfam" id="PF18076">
    <property type="entry name" value="FGAR-AT_N"/>
    <property type="match status" value="1"/>
</dbReference>
<dbReference type="InterPro" id="IPR036921">
    <property type="entry name" value="PurM-like_N_sf"/>
</dbReference>
<organism evidence="22 23">
    <name type="scientific">Venustampulla echinocandica</name>
    <dbReference type="NCBI Taxonomy" id="2656787"/>
    <lineage>
        <taxon>Eukaryota</taxon>
        <taxon>Fungi</taxon>
        <taxon>Dikarya</taxon>
        <taxon>Ascomycota</taxon>
        <taxon>Pezizomycotina</taxon>
        <taxon>Leotiomycetes</taxon>
        <taxon>Helotiales</taxon>
        <taxon>Pleuroascaceae</taxon>
        <taxon>Venustampulla</taxon>
    </lineage>
</organism>
<accession>A0A370TLN2</accession>
<dbReference type="SUPFAM" id="SSF55326">
    <property type="entry name" value="PurM N-terminal domain-like"/>
    <property type="match status" value="2"/>
</dbReference>
<dbReference type="PROSITE" id="PS51273">
    <property type="entry name" value="GATASE_TYPE_1"/>
    <property type="match status" value="1"/>
</dbReference>
<dbReference type="Gene3D" id="3.90.650.10">
    <property type="entry name" value="PurM-like C-terminal domain"/>
    <property type="match status" value="2"/>
</dbReference>
<comment type="pathway">
    <text evidence="2">Purine metabolism; IMP biosynthesis via de novo pathway; 5-amino-1-(5-phospho-D-ribosyl)imidazole from N(2)-formyl-N(1)-(5-phospho-D-ribosyl)glycinamide: step 1/2.</text>
</comment>
<dbReference type="SMART" id="SM01211">
    <property type="entry name" value="GATase_5"/>
    <property type="match status" value="1"/>
</dbReference>
<keyword evidence="8" id="KW-0547">Nucleotide-binding</keyword>
<comment type="catalytic activity">
    <reaction evidence="15">
        <text>N(2)-formyl-N(1)-(5-phospho-beta-D-ribosyl)glycinamide + L-glutamine + ATP + H2O = 2-formamido-N(1)-(5-O-phospho-beta-D-ribosyl)acetamidine + L-glutamate + ADP + phosphate + H(+)</text>
        <dbReference type="Rhea" id="RHEA:17129"/>
        <dbReference type="ChEBI" id="CHEBI:15377"/>
        <dbReference type="ChEBI" id="CHEBI:15378"/>
        <dbReference type="ChEBI" id="CHEBI:29985"/>
        <dbReference type="ChEBI" id="CHEBI:30616"/>
        <dbReference type="ChEBI" id="CHEBI:43474"/>
        <dbReference type="ChEBI" id="CHEBI:58359"/>
        <dbReference type="ChEBI" id="CHEBI:147286"/>
        <dbReference type="ChEBI" id="CHEBI:147287"/>
        <dbReference type="ChEBI" id="CHEBI:456216"/>
        <dbReference type="EC" id="6.3.5.3"/>
    </reaction>
</comment>
<dbReference type="PANTHER" id="PTHR10099:SF1">
    <property type="entry name" value="PHOSPHORIBOSYLFORMYLGLYCINAMIDINE SYNTHASE"/>
    <property type="match status" value="1"/>
</dbReference>
<evidence type="ECO:0000259" key="21">
    <source>
        <dbReference type="Pfam" id="PF22689"/>
    </source>
</evidence>
<dbReference type="GO" id="GO:0004642">
    <property type="term" value="F:phosphoribosylformylglycinamidine synthase activity"/>
    <property type="evidence" value="ECO:0007669"/>
    <property type="project" value="UniProtKB-EC"/>
</dbReference>
<keyword evidence="7" id="KW-0479">Metal-binding</keyword>
<dbReference type="InterPro" id="IPR010918">
    <property type="entry name" value="PurM-like_C_dom"/>
</dbReference>
<sequence>MEHITLPGEACFTLSEAKKLAERINKRGVGKVNDIRGVWMHYVRLRRPDRDAVKKAESQLQQLLPGVVNSNAADILVPKPASFSQLYYVTPRNISPWSSKATSIAEVCGLKDVQRIERGRAIVVNFAEPTDAQNISFKDVLYDRMTENISTTEPDLDQMFAEGQPCPLEVIDLWATGSTPIEILKVYNNERGLALDQLEMEYLVQAYSQLGRPPYDIELFMFAQVNSEHCRHKQFNANWTIDGLNMGKSLFEMIRNTHTQNPRFTVSAYSDNAAVLQGEMASFWAPDYSTGSWRQTKERVHFLAKVETHNHPTAISPFPGAATGSGGEIRDEGAVGRGSTPKAGLCGFWVSDLLIPDHNAPWEIDIGKPAHYASSLDIMLEAPIGSARFNNEFGRPCLTGCFRTLLVETDAGSDGKEARGYHKPIMIAGGIGTVRPQHALKNGRDVKDGAHVIVLGGPAMLIGLGGGAASSNASGEGSVELDFDSVQRGNPEMERRAQMVINACVALGDNSPIAFIHDVGAGGLSNALPELVNDAGYGGQFELRQVESADSSMSPLQIWCNEAQERYVLIVNSEGLNRFTSIANRERCGFSDVGKVLAKDEEGVSRLVVTDRDSKEYPRPIDLPMPTLFPKGRKLDRIVQSRKPVLKSFDAEKSFVDAYPQIPEHDLLRKAIERVLTVPAVGSKSFLITIGDRTVGGMTVRDQMVGPWQTPVADVAVTATSLNIGDQIKTGEAFSMGEKPTLALISPAASARMAVAESLMNLAAAHILGDLPRVRLSANWMAAVNHPGEGAALYEAVHAIGMELCPKLGISIPVGKDSTSMKASWKDQKTGEAKAVTAPTTVVISAFAPVANVRNTWTPTLRRLEDVGETILMYVDLAGGHKALGGSALAQAFGQLGDEAPDVRDPDLIIDYFDAVTQLHESGIVLAYHDISDGGLLTTIAEMMFAGRCGAELMIDGFTKSDSVSDVVASLFNEELGAVFQVRKSDEINFIRCFATCGPPPRLIRKIGRVPEASKQKLSIRYGQKSLLRMDRTELQQCWASTSYQMQRIRDNIESADAEFDNIKDDQDPGLYYKLTFDPKENILPLTATITAAFAKPPRVAILREQGVNGHAEMAFAFKAAGFDPIDVHMTDIIGGRSLSDFVGIAACGGFSYGDVLDAGQGWAKSILMHEENARPEFQKFFARPDTFALGVCNGCQMLTRIAELIPGTSHWPLFIENQSEQFEARVSMVKIEDNSKNPSVFLHGMHGSSLPIAVSHGEGRASFKHSSDLEAMNADGLIPIRYTDNRGRATNRYPFNPNGSPEGIAGVRNLDGRVMALMPHPERTIMADVGSYVPKERVEEWGEFGPWVRMFRSARRWVG</sequence>
<feature type="domain" description="Phosphoribosylformylglycinamidine synthase linker" evidence="19">
    <location>
        <begin position="184"/>
        <end position="233"/>
    </location>
</feature>
<evidence type="ECO:0000256" key="3">
    <source>
        <dbReference type="ARBA" id="ARBA00008608"/>
    </source>
</evidence>
<dbReference type="Gene3D" id="1.10.8.750">
    <property type="entry name" value="Phosphoribosylformylglycinamidine synthase, linker domain"/>
    <property type="match status" value="1"/>
</dbReference>
<evidence type="ECO:0000313" key="23">
    <source>
        <dbReference type="Proteomes" id="UP000254866"/>
    </source>
</evidence>
<dbReference type="InterPro" id="IPR036604">
    <property type="entry name" value="PurS-like_sf"/>
</dbReference>
<keyword evidence="11" id="KW-0460">Magnesium</keyword>
<name>A0A370TLN2_9HELO</name>
<dbReference type="NCBIfam" id="NF003672">
    <property type="entry name" value="PRK05297.1"/>
    <property type="match status" value="1"/>
</dbReference>
<dbReference type="SUPFAM" id="SSF109736">
    <property type="entry name" value="FGAM synthase PurL, linker domain"/>
    <property type="match status" value="1"/>
</dbReference>
<dbReference type="Pfam" id="PF18072">
    <property type="entry name" value="FGAR-AT_linker"/>
    <property type="match status" value="1"/>
</dbReference>